<name>A0A0B7BDU2_9EUPU</name>
<dbReference type="AlphaFoldDB" id="A0A0B7BDU2"/>
<evidence type="ECO:0000256" key="1">
    <source>
        <dbReference type="SAM" id="SignalP"/>
    </source>
</evidence>
<reference evidence="2" key="1">
    <citation type="submission" date="2014-12" db="EMBL/GenBank/DDBJ databases">
        <title>Insight into the proteome of Arion vulgaris.</title>
        <authorList>
            <person name="Aradska J."/>
            <person name="Bulat T."/>
            <person name="Smidak R."/>
            <person name="Sarate P."/>
            <person name="Gangsoo J."/>
            <person name="Sialana F."/>
            <person name="Bilban M."/>
            <person name="Lubec G."/>
        </authorList>
    </citation>
    <scope>NUCLEOTIDE SEQUENCE</scope>
    <source>
        <tissue evidence="2">Skin</tissue>
    </source>
</reference>
<organism evidence="2">
    <name type="scientific">Arion vulgaris</name>
    <dbReference type="NCBI Taxonomy" id="1028688"/>
    <lineage>
        <taxon>Eukaryota</taxon>
        <taxon>Metazoa</taxon>
        <taxon>Spiralia</taxon>
        <taxon>Lophotrochozoa</taxon>
        <taxon>Mollusca</taxon>
        <taxon>Gastropoda</taxon>
        <taxon>Heterobranchia</taxon>
        <taxon>Euthyneura</taxon>
        <taxon>Panpulmonata</taxon>
        <taxon>Eupulmonata</taxon>
        <taxon>Stylommatophora</taxon>
        <taxon>Helicina</taxon>
        <taxon>Arionoidea</taxon>
        <taxon>Arionidae</taxon>
        <taxon>Arion</taxon>
    </lineage>
</organism>
<proteinExistence type="predicted"/>
<keyword evidence="1" id="KW-0732">Signal</keyword>
<sequence length="111" mass="12620">MKLNRMHPSLLLPSVPVCALSELEMLCMLCVSMEVFTSTNLVEMDHKQTQARTASEYPMIYTRTLERCMIDISSIFLTSFCIILFQNYFVIVNDITKCDGLDLGESVSLLL</sequence>
<feature type="signal peptide" evidence="1">
    <location>
        <begin position="1"/>
        <end position="21"/>
    </location>
</feature>
<dbReference type="EMBL" id="HACG01044298">
    <property type="protein sequence ID" value="CEK91163.1"/>
    <property type="molecule type" value="Transcribed_RNA"/>
</dbReference>
<accession>A0A0B7BDU2</accession>
<protein>
    <submittedName>
        <fullName evidence="2">Uncharacterized protein</fullName>
    </submittedName>
</protein>
<evidence type="ECO:0000313" key="2">
    <source>
        <dbReference type="EMBL" id="CEK91163.1"/>
    </source>
</evidence>
<feature type="chain" id="PRO_5002124660" evidence="1">
    <location>
        <begin position="22"/>
        <end position="111"/>
    </location>
</feature>
<gene>
    <name evidence="2" type="primary">ORF181230</name>
</gene>